<feature type="transmembrane region" description="Helical" evidence="1">
    <location>
        <begin position="87"/>
        <end position="105"/>
    </location>
</feature>
<dbReference type="Proteomes" id="UP000005178">
    <property type="component" value="Unassembled WGS sequence"/>
</dbReference>
<dbReference type="eggNOG" id="COG4485">
    <property type="taxonomic scope" value="Bacteria"/>
</dbReference>
<reference evidence="2" key="1">
    <citation type="submission" date="2008-01" db="EMBL/GenBank/DDBJ databases">
        <authorList>
            <person name="Fulton L."/>
            <person name="Clifton S."/>
            <person name="Fulton B."/>
            <person name="Xu J."/>
            <person name="Minx P."/>
            <person name="Pepin K.H."/>
            <person name="Johnson M."/>
            <person name="Thiruvilangam P."/>
            <person name="Bhonagiri V."/>
            <person name="Nash W.E."/>
            <person name="Mardis E.R."/>
            <person name="Wilson R.K."/>
        </authorList>
    </citation>
    <scope>NUCLEOTIDE SEQUENCE [LARGE SCALE GENOMIC DNA]</scope>
    <source>
        <strain evidence="2">DSM 17244</strain>
    </source>
</reference>
<reference evidence="2" key="2">
    <citation type="submission" date="2013-08" db="EMBL/GenBank/DDBJ databases">
        <title>Draft genome sequence of Anaerofustis stercorihominis (DSM 17244).</title>
        <authorList>
            <person name="Sudarsanam P."/>
            <person name="Ley R."/>
            <person name="Guruge J."/>
            <person name="Turnbaugh P.J."/>
            <person name="Mahowald M."/>
            <person name="Liep D."/>
            <person name="Gordon J."/>
        </authorList>
    </citation>
    <scope>NUCLEOTIDE SEQUENCE</scope>
    <source>
        <strain evidence="2">DSM 17244</strain>
    </source>
</reference>
<evidence type="ECO:0000313" key="3">
    <source>
        <dbReference type="Proteomes" id="UP000005178"/>
    </source>
</evidence>
<feature type="transmembrane region" description="Helical" evidence="1">
    <location>
        <begin position="698"/>
        <end position="715"/>
    </location>
</feature>
<proteinExistence type="predicted"/>
<keyword evidence="1" id="KW-0472">Membrane</keyword>
<name>B1C817_9FIRM</name>
<dbReference type="STRING" id="445971.ANASTE_00874"/>
<dbReference type="PANTHER" id="PTHR38454">
    <property type="entry name" value="INTEGRAL MEMBRANE PROTEIN-RELATED"/>
    <property type="match status" value="1"/>
</dbReference>
<dbReference type="PANTHER" id="PTHR38454:SF1">
    <property type="entry name" value="INTEGRAL MEMBRANE PROTEIN"/>
    <property type="match status" value="1"/>
</dbReference>
<dbReference type="Pfam" id="PF09586">
    <property type="entry name" value="YfhO"/>
    <property type="match status" value="1"/>
</dbReference>
<gene>
    <name evidence="2" type="ORF">ANASTE_00874</name>
</gene>
<keyword evidence="3" id="KW-1185">Reference proteome</keyword>
<feature type="transmembrane region" description="Helical" evidence="1">
    <location>
        <begin position="203"/>
        <end position="220"/>
    </location>
</feature>
<sequence length="723" mass="83814">MVMIGISAISNFYFLYMLTIAVVFYAIVRVLYLYKDKGLFIKMFFKYLFVLGGYYLLSILLVSVLFIPVIYGFLYCSRISKDTGVNLLLYHCNYYLSFISQLFQVKEVGNYQSFNITIVTFLSCIMLVNLQDKISKYLKYILFILIISSFLPIIGLVMNGGSYISNRWSFVFSFVVSFITVFIFNNFKIYLLKYKKSIMKTSCIYGFLILVSSIILIFITKKNDAENLLPYYYYYISFVFLNISILLIYIASQKCKNKIIYNNIILIIVFLNLCIPAYLYLSTSGGNYVDSFLSREYAYSTLKDKNIKYVKKNDQSIYRIGISNVGTSSKYTYNYGMANNIPGTSSYYSLINKNLTELYNETGNIGLKNLSNLTGFNNREVFNSLFGIKYYILAEKENKSTIPYGYTKLKENELIYKNNNDLPLFYTYNSFISRKDYEQLELNKKESSMLQGVVLDNEIKYRKTKLKFNDETVLNNEDIYNILNKNNSIMISKNKIIAKEDNTELKIPFKGDENNEYYLIFKSLSYKNNNNSLFPSYYTGSNVKINFSKSKRDDNIVSLKTSNHPNYFGKLNLLYNLGRYDKKSDCILIKLSKKGEYSFSDMKLVRQSMNDFSNHIDKLKEDKLNKLTIDGNYVEANITTKEDKIGVLAIPYSPGWKAYVNGQETEVLRANTAFMGVKLEKGNNSIVFKYTTPGLREGAIISLITILLTLLYVKFKKYKIKIS</sequence>
<organism evidence="2 3">
    <name type="scientific">Anaerofustis stercorihominis DSM 17244</name>
    <dbReference type="NCBI Taxonomy" id="445971"/>
    <lineage>
        <taxon>Bacteria</taxon>
        <taxon>Bacillati</taxon>
        <taxon>Bacillota</taxon>
        <taxon>Clostridia</taxon>
        <taxon>Eubacteriales</taxon>
        <taxon>Eubacteriaceae</taxon>
        <taxon>Anaerofustis</taxon>
    </lineage>
</organism>
<evidence type="ECO:0000313" key="2">
    <source>
        <dbReference type="EMBL" id="EDS73154.1"/>
    </source>
</evidence>
<feature type="transmembrane region" description="Helical" evidence="1">
    <location>
        <begin position="111"/>
        <end position="130"/>
    </location>
</feature>
<dbReference type="InterPro" id="IPR018580">
    <property type="entry name" value="Uncharacterised_YfhO"/>
</dbReference>
<accession>B1C817</accession>
<feature type="transmembrane region" description="Helical" evidence="1">
    <location>
        <begin position="170"/>
        <end position="191"/>
    </location>
</feature>
<evidence type="ECO:0000256" key="1">
    <source>
        <dbReference type="SAM" id="Phobius"/>
    </source>
</evidence>
<protein>
    <recommendedName>
        <fullName evidence="4">Bacterial membrane protein YfhO</fullName>
    </recommendedName>
</protein>
<dbReference type="EMBL" id="ABIL02000005">
    <property type="protein sequence ID" value="EDS73154.1"/>
    <property type="molecule type" value="Genomic_DNA"/>
</dbReference>
<feature type="transmembrane region" description="Helical" evidence="1">
    <location>
        <begin position="259"/>
        <end position="281"/>
    </location>
</feature>
<feature type="transmembrane region" description="Helical" evidence="1">
    <location>
        <begin position="232"/>
        <end position="252"/>
    </location>
</feature>
<feature type="transmembrane region" description="Helical" evidence="1">
    <location>
        <begin position="137"/>
        <end position="158"/>
    </location>
</feature>
<dbReference type="HOGENOM" id="CLU_008413_1_0_9"/>
<comment type="caution">
    <text evidence="2">The sequence shown here is derived from an EMBL/GenBank/DDBJ whole genome shotgun (WGS) entry which is preliminary data.</text>
</comment>
<dbReference type="AlphaFoldDB" id="B1C817"/>
<evidence type="ECO:0008006" key="4">
    <source>
        <dbReference type="Google" id="ProtNLM"/>
    </source>
</evidence>
<keyword evidence="1" id="KW-0812">Transmembrane</keyword>
<feature type="transmembrane region" description="Helical" evidence="1">
    <location>
        <begin position="54"/>
        <end position="75"/>
    </location>
</feature>
<keyword evidence="1" id="KW-1133">Transmembrane helix</keyword>
<feature type="transmembrane region" description="Helical" evidence="1">
    <location>
        <begin position="12"/>
        <end position="34"/>
    </location>
</feature>
<dbReference type="OrthoDB" id="9815466at2"/>